<keyword evidence="3" id="KW-1185">Reference proteome</keyword>
<proteinExistence type="predicted"/>
<comment type="caution">
    <text evidence="2">The sequence shown here is derived from an EMBL/GenBank/DDBJ whole genome shotgun (WGS) entry which is preliminary data.</text>
</comment>
<evidence type="ECO:0000313" key="3">
    <source>
        <dbReference type="Proteomes" id="UP000624404"/>
    </source>
</evidence>
<feature type="domain" description="DUF7918" evidence="1">
    <location>
        <begin position="2"/>
        <end position="129"/>
    </location>
</feature>
<reference evidence="2" key="1">
    <citation type="submission" date="2020-10" db="EMBL/GenBank/DDBJ databases">
        <authorList>
            <person name="Kusch S."/>
        </authorList>
    </citation>
    <scope>NUCLEOTIDE SEQUENCE</scope>
    <source>
        <strain evidence="2">SwB9</strain>
    </source>
</reference>
<dbReference type="EMBL" id="CAJHIA010000007">
    <property type="protein sequence ID" value="CAD6441748.1"/>
    <property type="molecule type" value="Genomic_DNA"/>
</dbReference>
<dbReference type="PANTHER" id="PTHR36223">
    <property type="entry name" value="BETA-LACTAMASE-TYPE TRANSPEPTIDASE FOLD DOMAIN CONTAINING PROTEIN"/>
    <property type="match status" value="1"/>
</dbReference>
<evidence type="ECO:0000313" key="2">
    <source>
        <dbReference type="EMBL" id="CAD6441748.1"/>
    </source>
</evidence>
<accession>A0A8H2VNG1</accession>
<evidence type="ECO:0000259" key="1">
    <source>
        <dbReference type="Pfam" id="PF25534"/>
    </source>
</evidence>
<dbReference type="Pfam" id="PF25534">
    <property type="entry name" value="DUF7918"/>
    <property type="match status" value="1"/>
</dbReference>
<name>A0A8H2VNG1_9HELO</name>
<sequence>MPLVEYDNNDIKNEPSTSKEKKALSSKTVSKYIEALTDKKFAVNVAVNEAYRSNYANAYDGPCLIRKITIDGITVHESSLTLFDTESWRWKIHARCLYSVENGVEGFKPFSFSKLAICTSPNSSMEEMKAALEFSVSSIDPKKSSNHSLS</sequence>
<organism evidence="2 3">
    <name type="scientific">Sclerotinia trifoliorum</name>
    <dbReference type="NCBI Taxonomy" id="28548"/>
    <lineage>
        <taxon>Eukaryota</taxon>
        <taxon>Fungi</taxon>
        <taxon>Dikarya</taxon>
        <taxon>Ascomycota</taxon>
        <taxon>Pezizomycotina</taxon>
        <taxon>Leotiomycetes</taxon>
        <taxon>Helotiales</taxon>
        <taxon>Sclerotiniaceae</taxon>
        <taxon>Sclerotinia</taxon>
    </lineage>
</organism>
<dbReference type="Proteomes" id="UP000624404">
    <property type="component" value="Unassembled WGS sequence"/>
</dbReference>
<protein>
    <submittedName>
        <fullName evidence="2">38e8033f-5e26-4192-8661-3fa5009b5bee</fullName>
    </submittedName>
</protein>
<dbReference type="InterPro" id="IPR057678">
    <property type="entry name" value="DUF7918"/>
</dbReference>
<dbReference type="AlphaFoldDB" id="A0A8H2VNG1"/>
<dbReference type="PANTHER" id="PTHR36223:SF1">
    <property type="entry name" value="TRANSCRIPTION ELONGATION FACTOR EAF N-TERMINAL DOMAIN-CONTAINING PROTEIN"/>
    <property type="match status" value="1"/>
</dbReference>
<gene>
    <name evidence="2" type="ORF">SCLTRI_LOCUS1539</name>
</gene>
<dbReference type="OrthoDB" id="3364132at2759"/>